<reference evidence="1 2" key="1">
    <citation type="submission" date="2015-01" db="EMBL/GenBank/DDBJ databases">
        <title>Evolution of Trichinella species and genotypes.</title>
        <authorList>
            <person name="Korhonen P.K."/>
            <person name="Edoardo P."/>
            <person name="Giuseppe L.R."/>
            <person name="Gasser R.B."/>
        </authorList>
    </citation>
    <scope>NUCLEOTIDE SEQUENCE [LARGE SCALE GENOMIC DNA]</scope>
    <source>
        <strain evidence="1">ISS1980</strain>
    </source>
</reference>
<dbReference type="AlphaFoldDB" id="A0A0V1MN15"/>
<name>A0A0V1MN15_9BILA</name>
<keyword evidence="2" id="KW-1185">Reference proteome</keyword>
<accession>A0A0V1MN15</accession>
<evidence type="ECO:0000313" key="2">
    <source>
        <dbReference type="Proteomes" id="UP000054843"/>
    </source>
</evidence>
<proteinExistence type="predicted"/>
<gene>
    <name evidence="1" type="ORF">T10_4152</name>
</gene>
<dbReference type="EMBL" id="JYDO01000066">
    <property type="protein sequence ID" value="KRZ73224.1"/>
    <property type="molecule type" value="Genomic_DNA"/>
</dbReference>
<sequence length="128" mass="14533">MTKNPRVIQNGWNELKRKNIFGDNVVQKKSYKKVDAQFNGPSTNSINQIVHPFSCQATKVTKKLEYKAAVYTIQVVVKLENVAGSSHFAVASATRNFQNNNNNNNNNNIFLFGIIDNHFKQYLHSQCS</sequence>
<dbReference type="Proteomes" id="UP000054843">
    <property type="component" value="Unassembled WGS sequence"/>
</dbReference>
<evidence type="ECO:0000313" key="1">
    <source>
        <dbReference type="EMBL" id="KRZ73224.1"/>
    </source>
</evidence>
<comment type="caution">
    <text evidence="1">The sequence shown here is derived from an EMBL/GenBank/DDBJ whole genome shotgun (WGS) entry which is preliminary data.</text>
</comment>
<organism evidence="1 2">
    <name type="scientific">Trichinella papuae</name>
    <dbReference type="NCBI Taxonomy" id="268474"/>
    <lineage>
        <taxon>Eukaryota</taxon>
        <taxon>Metazoa</taxon>
        <taxon>Ecdysozoa</taxon>
        <taxon>Nematoda</taxon>
        <taxon>Enoplea</taxon>
        <taxon>Dorylaimia</taxon>
        <taxon>Trichinellida</taxon>
        <taxon>Trichinellidae</taxon>
        <taxon>Trichinella</taxon>
    </lineage>
</organism>
<protein>
    <submittedName>
        <fullName evidence="1">Uncharacterized protein</fullName>
    </submittedName>
</protein>